<evidence type="ECO:0000259" key="7">
    <source>
        <dbReference type="Pfam" id="PF09335"/>
    </source>
</evidence>
<evidence type="ECO:0000256" key="5">
    <source>
        <dbReference type="ARBA" id="ARBA00023136"/>
    </source>
</evidence>
<feature type="domain" description="VTT" evidence="7">
    <location>
        <begin position="39"/>
        <end position="149"/>
    </location>
</feature>
<feature type="transmembrane region" description="Helical" evidence="6">
    <location>
        <begin position="50"/>
        <end position="71"/>
    </location>
</feature>
<keyword evidence="5 6" id="KW-0472">Membrane</keyword>
<protein>
    <recommendedName>
        <fullName evidence="7">VTT domain-containing protein</fullName>
    </recommendedName>
</protein>
<dbReference type="EMBL" id="AJWN02000046">
    <property type="protein sequence ID" value="OEE61479.1"/>
    <property type="molecule type" value="Genomic_DNA"/>
</dbReference>
<dbReference type="PANTHER" id="PTHR42709:SF6">
    <property type="entry name" value="UNDECAPRENYL PHOSPHATE TRANSPORTER A"/>
    <property type="match status" value="1"/>
</dbReference>
<feature type="transmembrane region" description="Helical" evidence="6">
    <location>
        <begin position="161"/>
        <end position="180"/>
    </location>
</feature>
<name>A0A1E5C7M7_9GAMM</name>
<keyword evidence="2" id="KW-1003">Cell membrane</keyword>
<evidence type="ECO:0000313" key="9">
    <source>
        <dbReference type="Proteomes" id="UP000095039"/>
    </source>
</evidence>
<sequence>MNDVTTTLLQYSPLTLFFAVILLSYLLEDLAIITASVAASQGVMSVPMALLAIFIGIATGDAGLYALGYWARKWRRLRGFLLTKPSVRVIRKKLRAHAIGNLFLIRFVPGLRFVGFCLSGFFRVGLRDFLMAVVFATTLWTAAVFTLVYQLGEIEWINSNVSWALIPVVLILLIVINRFAGNKLKEKAVCTD</sequence>
<dbReference type="RefSeq" id="WP_016959879.1">
    <property type="nucleotide sequence ID" value="NZ_AJWN02000046.1"/>
</dbReference>
<dbReference type="InterPro" id="IPR051311">
    <property type="entry name" value="DedA_domain"/>
</dbReference>
<gene>
    <name evidence="8" type="ORF">A1OK_08980</name>
</gene>
<comment type="subcellular location">
    <subcellularLocation>
        <location evidence="1">Cell membrane</location>
        <topology evidence="1">Multi-pass membrane protein</topology>
    </subcellularLocation>
</comment>
<dbReference type="AlphaFoldDB" id="A0A1E5C7M7"/>
<dbReference type="Proteomes" id="UP000095039">
    <property type="component" value="Unassembled WGS sequence"/>
</dbReference>
<accession>A0A1E5C7M7</accession>
<dbReference type="PANTHER" id="PTHR42709">
    <property type="entry name" value="ALKALINE PHOSPHATASE LIKE PROTEIN"/>
    <property type="match status" value="1"/>
</dbReference>
<evidence type="ECO:0000313" key="8">
    <source>
        <dbReference type="EMBL" id="OEE61479.1"/>
    </source>
</evidence>
<feature type="transmembrane region" description="Helical" evidence="6">
    <location>
        <begin position="129"/>
        <end position="149"/>
    </location>
</feature>
<dbReference type="GO" id="GO:0005886">
    <property type="term" value="C:plasma membrane"/>
    <property type="evidence" value="ECO:0007669"/>
    <property type="project" value="UniProtKB-SubCell"/>
</dbReference>
<feature type="transmembrane region" description="Helical" evidence="6">
    <location>
        <begin position="16"/>
        <end position="38"/>
    </location>
</feature>
<evidence type="ECO:0000256" key="4">
    <source>
        <dbReference type="ARBA" id="ARBA00022989"/>
    </source>
</evidence>
<proteinExistence type="predicted"/>
<keyword evidence="4 6" id="KW-1133">Transmembrane helix</keyword>
<dbReference type="Pfam" id="PF09335">
    <property type="entry name" value="VTT_dom"/>
    <property type="match status" value="1"/>
</dbReference>
<evidence type="ECO:0000256" key="2">
    <source>
        <dbReference type="ARBA" id="ARBA00022475"/>
    </source>
</evidence>
<keyword evidence="3 6" id="KW-0812">Transmembrane</keyword>
<reference evidence="8 9" key="1">
    <citation type="journal article" date="2012" name="Science">
        <title>Ecological populations of bacteria act as socially cohesive units of antibiotic production and resistance.</title>
        <authorList>
            <person name="Cordero O.X."/>
            <person name="Wildschutte H."/>
            <person name="Kirkup B."/>
            <person name="Proehl S."/>
            <person name="Ngo L."/>
            <person name="Hussain F."/>
            <person name="Le Roux F."/>
            <person name="Mincer T."/>
            <person name="Polz M.F."/>
        </authorList>
    </citation>
    <scope>NUCLEOTIDE SEQUENCE [LARGE SCALE GENOMIC DNA]</scope>
    <source>
        <strain evidence="8 9">FF-454</strain>
    </source>
</reference>
<organism evidence="8 9">
    <name type="scientific">Enterovibrio norvegicus FF-454</name>
    <dbReference type="NCBI Taxonomy" id="1185651"/>
    <lineage>
        <taxon>Bacteria</taxon>
        <taxon>Pseudomonadati</taxon>
        <taxon>Pseudomonadota</taxon>
        <taxon>Gammaproteobacteria</taxon>
        <taxon>Vibrionales</taxon>
        <taxon>Vibrionaceae</taxon>
        <taxon>Enterovibrio</taxon>
    </lineage>
</organism>
<evidence type="ECO:0000256" key="3">
    <source>
        <dbReference type="ARBA" id="ARBA00022692"/>
    </source>
</evidence>
<keyword evidence="9" id="KW-1185">Reference proteome</keyword>
<feature type="transmembrane region" description="Helical" evidence="6">
    <location>
        <begin position="103"/>
        <end position="122"/>
    </location>
</feature>
<evidence type="ECO:0000256" key="6">
    <source>
        <dbReference type="SAM" id="Phobius"/>
    </source>
</evidence>
<evidence type="ECO:0000256" key="1">
    <source>
        <dbReference type="ARBA" id="ARBA00004651"/>
    </source>
</evidence>
<dbReference type="InterPro" id="IPR032816">
    <property type="entry name" value="VTT_dom"/>
</dbReference>
<comment type="caution">
    <text evidence="8">The sequence shown here is derived from an EMBL/GenBank/DDBJ whole genome shotgun (WGS) entry which is preliminary data.</text>
</comment>